<dbReference type="PROSITE" id="PS50011">
    <property type="entry name" value="PROTEIN_KINASE_DOM"/>
    <property type="match status" value="1"/>
</dbReference>
<name>A0A067MH62_BOTB1</name>
<keyword evidence="12" id="KW-1185">Reference proteome</keyword>
<evidence type="ECO:0000256" key="7">
    <source>
        <dbReference type="PIRSR" id="PIRSR630616-2"/>
    </source>
</evidence>
<keyword evidence="5 7" id="KW-0067">ATP-binding</keyword>
<evidence type="ECO:0000256" key="2">
    <source>
        <dbReference type="ARBA" id="ARBA00022679"/>
    </source>
</evidence>
<dbReference type="GO" id="GO:0005524">
    <property type="term" value="F:ATP binding"/>
    <property type="evidence" value="ECO:0007669"/>
    <property type="project" value="UniProtKB-KW"/>
</dbReference>
<feature type="non-terminal residue" evidence="11">
    <location>
        <position position="178"/>
    </location>
</feature>
<dbReference type="SMART" id="SM00220">
    <property type="entry name" value="S_TKc"/>
    <property type="match status" value="1"/>
</dbReference>
<dbReference type="STRING" id="930990.A0A067MH62"/>
<feature type="binding site" evidence="7">
    <location>
        <position position="73"/>
    </location>
    <ligand>
        <name>ATP</name>
        <dbReference type="ChEBI" id="CHEBI:30616"/>
    </ligand>
</feature>
<dbReference type="HOGENOM" id="CLU_000288_7_20_1"/>
<sequence>MSHTPSSRRSAVESLAGSSRPAVSASGLNSLPRSMFNGRNSIRIINEGRPAENGGFGHVYRGIMDEGEHVALKLLHTETPAQVKRRIRRESEVWRRLRHDHILPFLGLWHRQDDMVYMVSPWIANGHIMKYLQSDIGRQADRRALLTQAADALVYLHGQDIVHGDIKGRNILVSSSDP</sequence>
<evidence type="ECO:0000256" key="9">
    <source>
        <dbReference type="SAM" id="MobiDB-lite"/>
    </source>
</evidence>
<dbReference type="InterPro" id="IPR000719">
    <property type="entry name" value="Prot_kinase_dom"/>
</dbReference>
<evidence type="ECO:0000256" key="3">
    <source>
        <dbReference type="ARBA" id="ARBA00022741"/>
    </source>
</evidence>
<evidence type="ECO:0000313" key="12">
    <source>
        <dbReference type="Proteomes" id="UP000027195"/>
    </source>
</evidence>
<dbReference type="InterPro" id="IPR030616">
    <property type="entry name" value="Aur-like"/>
</dbReference>
<evidence type="ECO:0000256" key="6">
    <source>
        <dbReference type="PIRSR" id="PIRSR630616-1"/>
    </source>
</evidence>
<dbReference type="AlphaFoldDB" id="A0A067MH62"/>
<feature type="cross-link" description="Glycyl lysine isopeptide (Lys-Gly) (interchain with G-Cter in SUMO2)" evidence="8">
    <location>
        <position position="167"/>
    </location>
</feature>
<dbReference type="Gene3D" id="1.10.510.10">
    <property type="entry name" value="Transferase(Phosphotransferase) domain 1"/>
    <property type="match status" value="1"/>
</dbReference>
<dbReference type="EMBL" id="KL198040">
    <property type="protein sequence ID" value="KDQ14065.1"/>
    <property type="molecule type" value="Genomic_DNA"/>
</dbReference>
<evidence type="ECO:0000256" key="4">
    <source>
        <dbReference type="ARBA" id="ARBA00022777"/>
    </source>
</evidence>
<dbReference type="PANTHER" id="PTHR24350">
    <property type="entry name" value="SERINE/THREONINE-PROTEIN KINASE IAL-RELATED"/>
    <property type="match status" value="1"/>
</dbReference>
<dbReference type="InterPro" id="IPR011009">
    <property type="entry name" value="Kinase-like_dom_sf"/>
</dbReference>
<feature type="domain" description="Protein kinase" evidence="10">
    <location>
        <begin position="45"/>
        <end position="178"/>
    </location>
</feature>
<keyword evidence="2" id="KW-0808">Transferase</keyword>
<evidence type="ECO:0000256" key="5">
    <source>
        <dbReference type="ARBA" id="ARBA00022840"/>
    </source>
</evidence>
<dbReference type="InParanoid" id="A0A067MH62"/>
<evidence type="ECO:0000313" key="11">
    <source>
        <dbReference type="EMBL" id="KDQ14065.1"/>
    </source>
</evidence>
<gene>
    <name evidence="11" type="ORF">BOTBODRAFT_132954</name>
</gene>
<evidence type="ECO:0000256" key="8">
    <source>
        <dbReference type="PIRSR" id="PIRSR630616-3"/>
    </source>
</evidence>
<organism evidence="11 12">
    <name type="scientific">Botryobasidium botryosum (strain FD-172 SS1)</name>
    <dbReference type="NCBI Taxonomy" id="930990"/>
    <lineage>
        <taxon>Eukaryota</taxon>
        <taxon>Fungi</taxon>
        <taxon>Dikarya</taxon>
        <taxon>Basidiomycota</taxon>
        <taxon>Agaricomycotina</taxon>
        <taxon>Agaricomycetes</taxon>
        <taxon>Cantharellales</taxon>
        <taxon>Botryobasidiaceae</taxon>
        <taxon>Botryobasidium</taxon>
    </lineage>
</organism>
<dbReference type="SUPFAM" id="SSF56112">
    <property type="entry name" value="Protein kinase-like (PK-like)"/>
    <property type="match status" value="1"/>
</dbReference>
<dbReference type="CDD" id="cd00180">
    <property type="entry name" value="PKc"/>
    <property type="match status" value="1"/>
</dbReference>
<keyword evidence="3 7" id="KW-0547">Nucleotide-binding</keyword>
<dbReference type="Proteomes" id="UP000027195">
    <property type="component" value="Unassembled WGS sequence"/>
</dbReference>
<dbReference type="InterPro" id="IPR008271">
    <property type="entry name" value="Ser/Thr_kinase_AS"/>
</dbReference>
<feature type="region of interest" description="Disordered" evidence="9">
    <location>
        <begin position="1"/>
        <end position="30"/>
    </location>
</feature>
<feature type="active site" description="Proton acceptor" evidence="6">
    <location>
        <position position="165"/>
    </location>
</feature>
<dbReference type="Pfam" id="PF00069">
    <property type="entry name" value="Pkinase"/>
    <property type="match status" value="1"/>
</dbReference>
<dbReference type="GO" id="GO:0004674">
    <property type="term" value="F:protein serine/threonine kinase activity"/>
    <property type="evidence" value="ECO:0007669"/>
    <property type="project" value="UniProtKB-KW"/>
</dbReference>
<accession>A0A067MH62</accession>
<dbReference type="PROSITE" id="PS00108">
    <property type="entry name" value="PROTEIN_KINASE_ST"/>
    <property type="match status" value="1"/>
</dbReference>
<evidence type="ECO:0000256" key="1">
    <source>
        <dbReference type="ARBA" id="ARBA00022527"/>
    </source>
</evidence>
<reference evidence="12" key="1">
    <citation type="journal article" date="2014" name="Proc. Natl. Acad. Sci. U.S.A.">
        <title>Extensive sampling of basidiomycete genomes demonstrates inadequacy of the white-rot/brown-rot paradigm for wood decay fungi.</title>
        <authorList>
            <person name="Riley R."/>
            <person name="Salamov A.A."/>
            <person name="Brown D.W."/>
            <person name="Nagy L.G."/>
            <person name="Floudas D."/>
            <person name="Held B.W."/>
            <person name="Levasseur A."/>
            <person name="Lombard V."/>
            <person name="Morin E."/>
            <person name="Otillar R."/>
            <person name="Lindquist E.A."/>
            <person name="Sun H."/>
            <person name="LaButti K.M."/>
            <person name="Schmutz J."/>
            <person name="Jabbour D."/>
            <person name="Luo H."/>
            <person name="Baker S.E."/>
            <person name="Pisabarro A.G."/>
            <person name="Walton J.D."/>
            <person name="Blanchette R.A."/>
            <person name="Henrissat B."/>
            <person name="Martin F."/>
            <person name="Cullen D."/>
            <person name="Hibbett D.S."/>
            <person name="Grigoriev I.V."/>
        </authorList>
    </citation>
    <scope>NUCLEOTIDE SEQUENCE [LARGE SCALE GENOMIC DNA]</scope>
    <source>
        <strain evidence="12">FD-172 SS1</strain>
    </source>
</reference>
<keyword evidence="1" id="KW-0723">Serine/threonine-protein kinase</keyword>
<proteinExistence type="predicted"/>
<protein>
    <recommendedName>
        <fullName evidence="10">Protein kinase domain-containing protein</fullName>
    </recommendedName>
</protein>
<evidence type="ECO:0000259" key="10">
    <source>
        <dbReference type="PROSITE" id="PS50011"/>
    </source>
</evidence>
<dbReference type="OrthoDB" id="539158at2759"/>
<keyword evidence="4" id="KW-0418">Kinase</keyword>